<dbReference type="EMBL" id="CSAE01001225">
    <property type="protein sequence ID" value="COX41375.1"/>
    <property type="molecule type" value="Genomic_DNA"/>
</dbReference>
<evidence type="ECO:0000313" key="5">
    <source>
        <dbReference type="Proteomes" id="UP000048948"/>
    </source>
</evidence>
<feature type="compositionally biased region" description="Polar residues" evidence="1">
    <location>
        <begin position="93"/>
        <end position="107"/>
    </location>
</feature>
<evidence type="ECO:0000313" key="3">
    <source>
        <dbReference type="EMBL" id="COX41375.1"/>
    </source>
</evidence>
<evidence type="ECO:0000313" key="4">
    <source>
        <dbReference type="Proteomes" id="UP000038802"/>
    </source>
</evidence>
<reference evidence="3" key="1">
    <citation type="submission" date="2015-03" db="EMBL/GenBank/DDBJ databases">
        <authorList>
            <person name="Murphy D."/>
        </authorList>
    </citation>
    <scope>NUCLEOTIDE SEQUENCE [LARGE SCALE GENOMIC DNA]</scope>
    <source>
        <strain evidence="3">K00500041</strain>
    </source>
</reference>
<evidence type="ECO:0000256" key="1">
    <source>
        <dbReference type="SAM" id="MobiDB-lite"/>
    </source>
</evidence>
<dbReference type="AlphaFoldDB" id="A0A0T9CGB8"/>
<dbReference type="EMBL" id="CNGE01000021">
    <property type="protein sequence ID" value="CKR62454.1"/>
    <property type="molecule type" value="Genomic_DNA"/>
</dbReference>
<accession>A0A0T9CGB8</accession>
<reference evidence="4 5" key="2">
    <citation type="submission" date="2015-03" db="EMBL/GenBank/DDBJ databases">
        <authorList>
            <consortium name="Pathogen Informatics"/>
        </authorList>
    </citation>
    <scope>NUCLEOTIDE SEQUENCE [LARGE SCALE GENOMIC DNA]</scope>
    <source>
        <strain evidence="2 5">Bir 172</strain>
        <strain evidence="4">K00500041</strain>
    </source>
</reference>
<organism evidence="3 4">
    <name type="scientific">Mycobacterium tuberculosis</name>
    <dbReference type="NCBI Taxonomy" id="1773"/>
    <lineage>
        <taxon>Bacteria</taxon>
        <taxon>Bacillati</taxon>
        <taxon>Actinomycetota</taxon>
        <taxon>Actinomycetes</taxon>
        <taxon>Mycobacteriales</taxon>
        <taxon>Mycobacteriaceae</taxon>
        <taxon>Mycobacterium</taxon>
        <taxon>Mycobacterium tuberculosis complex</taxon>
    </lineage>
</organism>
<dbReference type="Proteomes" id="UP000038802">
    <property type="component" value="Unassembled WGS sequence"/>
</dbReference>
<protein>
    <submittedName>
        <fullName evidence="3">Uncharacterized protein</fullName>
    </submittedName>
</protein>
<name>A0A0T9CGB8_MYCTX</name>
<gene>
    <name evidence="3" type="ORF">ERS007703_05201</name>
    <name evidence="2" type="ORF">ERS027646_00233</name>
</gene>
<dbReference type="Proteomes" id="UP000048948">
    <property type="component" value="Unassembled WGS sequence"/>
</dbReference>
<evidence type="ECO:0000313" key="2">
    <source>
        <dbReference type="EMBL" id="CKR62454.1"/>
    </source>
</evidence>
<proteinExistence type="predicted"/>
<sequence>MVIKLPNSGGPAAAISRCVVFWIPSARPLQYGPAYSVIAVASSPLSRTAITEMAIMSSTSYLEPSLSTAASRNNVAAAAAAIRRTGRMRDPTWSDQRPTATRPSAPSSCDMVTKTPACATDQPWWLISQTNMNVTVTVCGIISNADAACIRHRIDDPR</sequence>
<feature type="region of interest" description="Disordered" evidence="1">
    <location>
        <begin position="86"/>
        <end position="111"/>
    </location>
</feature>